<dbReference type="InterPro" id="IPR017853">
    <property type="entry name" value="GH"/>
</dbReference>
<gene>
    <name evidence="1" type="ORF">B0O95_10579</name>
</gene>
<accession>A0A2P5KB01</accession>
<protein>
    <submittedName>
        <fullName evidence="1">Uncharacterized protein</fullName>
    </submittedName>
</protein>
<reference evidence="1 2" key="1">
    <citation type="submission" date="2018-01" db="EMBL/GenBank/DDBJ databases">
        <title>Genomic Encyclopedia of Type Strains, Phase III (KMG-III): the genomes of soil and plant-associated and newly described type strains.</title>
        <authorList>
            <person name="Whitman W."/>
        </authorList>
    </citation>
    <scope>NUCLEOTIDE SEQUENCE [LARGE SCALE GENOMIC DNA]</scope>
    <source>
        <strain evidence="1 2">HKI456</strain>
    </source>
</reference>
<dbReference type="AlphaFoldDB" id="A0A2P5KB01"/>
<dbReference type="Gene3D" id="3.20.20.80">
    <property type="entry name" value="Glycosidases"/>
    <property type="match status" value="1"/>
</dbReference>
<dbReference type="OrthoDB" id="9126494at2"/>
<name>A0A2P5KB01_9BURK</name>
<comment type="caution">
    <text evidence="1">The sequence shown here is derived from an EMBL/GenBank/DDBJ whole genome shotgun (WGS) entry which is preliminary data.</text>
</comment>
<evidence type="ECO:0000313" key="1">
    <source>
        <dbReference type="EMBL" id="PPB83896.1"/>
    </source>
</evidence>
<keyword evidence="2" id="KW-1185">Reference proteome</keyword>
<proteinExistence type="predicted"/>
<evidence type="ECO:0000313" key="2">
    <source>
        <dbReference type="Proteomes" id="UP000243096"/>
    </source>
</evidence>
<dbReference type="Proteomes" id="UP000243096">
    <property type="component" value="Unassembled WGS sequence"/>
</dbReference>
<sequence>MVSDGVVLKNGENAAFTEQVTLLVYYEGIIYQQNLDGAWWAWNGGDWVGVTGDPRPPKNQLFYGINSHYPRGEFAYGLVPVDKQLKQMMNLGARTIRVGVTTDSEIARMRSLLQALTGTGMQAYPCLDVYLTKDANTSPFDYSEPYYYDIGFSTGARVANSLKGLVKYYEIGNEIDSQALISASVDGNSKTDYDNQWFILARGLILGLADGVKSVDTSAAIIGPACSWLHLAFLDLLWNGVQPNGGTGNP</sequence>
<dbReference type="RefSeq" id="WP_104077174.1">
    <property type="nucleotide sequence ID" value="NZ_CP062178.1"/>
</dbReference>
<organism evidence="1 2">
    <name type="scientific">Mycetohabitans endofungorum</name>
    <dbReference type="NCBI Taxonomy" id="417203"/>
    <lineage>
        <taxon>Bacteria</taxon>
        <taxon>Pseudomonadati</taxon>
        <taxon>Pseudomonadota</taxon>
        <taxon>Betaproteobacteria</taxon>
        <taxon>Burkholderiales</taxon>
        <taxon>Burkholderiaceae</taxon>
        <taxon>Mycetohabitans</taxon>
    </lineage>
</organism>
<dbReference type="EMBL" id="PRDW01000005">
    <property type="protein sequence ID" value="PPB83896.1"/>
    <property type="molecule type" value="Genomic_DNA"/>
</dbReference>
<dbReference type="SUPFAM" id="SSF51445">
    <property type="entry name" value="(Trans)glycosidases"/>
    <property type="match status" value="1"/>
</dbReference>